<proteinExistence type="predicted"/>
<dbReference type="OrthoDB" id="9807247at2"/>
<accession>A7NIJ3</accession>
<dbReference type="SMART" id="SM00065">
    <property type="entry name" value="GAF"/>
    <property type="match status" value="3"/>
</dbReference>
<dbReference type="SUPFAM" id="SSF81606">
    <property type="entry name" value="PP2C-like"/>
    <property type="match status" value="1"/>
</dbReference>
<dbReference type="InterPro" id="IPR001932">
    <property type="entry name" value="PPM-type_phosphatase-like_dom"/>
</dbReference>
<dbReference type="eggNOG" id="COG2208">
    <property type="taxonomic scope" value="Bacteria"/>
</dbReference>
<evidence type="ECO:0000313" key="4">
    <source>
        <dbReference type="EMBL" id="ABU57293.1"/>
    </source>
</evidence>
<dbReference type="GO" id="GO:0016791">
    <property type="term" value="F:phosphatase activity"/>
    <property type="evidence" value="ECO:0007669"/>
    <property type="project" value="TreeGrafter"/>
</dbReference>
<dbReference type="SUPFAM" id="SSF55781">
    <property type="entry name" value="GAF domain-like"/>
    <property type="match status" value="3"/>
</dbReference>
<dbReference type="STRING" id="383372.Rcas_1196"/>
<keyword evidence="2" id="KW-0812">Transmembrane</keyword>
<keyword evidence="1" id="KW-0378">Hydrolase</keyword>
<name>A7NIJ3_ROSCS</name>
<feature type="transmembrane region" description="Helical" evidence="2">
    <location>
        <begin position="30"/>
        <end position="50"/>
    </location>
</feature>
<dbReference type="PANTHER" id="PTHR43156:SF2">
    <property type="entry name" value="STAGE II SPORULATION PROTEIN E"/>
    <property type="match status" value="1"/>
</dbReference>
<dbReference type="KEGG" id="rca:Rcas_1196"/>
<sequence length="1004" mass="108212">MNRERRLILYCLVVGAVGWTALILSSPGAAPWGILALFIILALLVEAAAFRVPPADPHSLTGIVILAAALALGPADGALIAGISGLIFGIALPLIYRRPRTFYLLAARPILRSGVRAAAVLAGGALARLLADGPPGGALALMAFILCYPTMIQLNRAIREYIQGGKTGVLTWWQSSWTPVLAAEIAPLPLAALFAAIYTRLGSGYFVFAAVGLLAASLAVRQAAMNLRNQGASIRELGLLNEASREIIRAELDVEALSELIYRAASKVVDTSSFHLGLFDPESDRYTLVVRVQDRVRLPPLTVDLPSGDGLVGWMRQTGRSLLVEDFATEMDRLPARPRYQSERPPRSGIYVPLLDGGRVIGTISIQSYQPYAFDADDLRMLSLLADQAAVAISKARAFAAANERAVQLQAIQDVSERITAILDLDQLLPSVVRLIRERFGYHTVHIFLMGEDGRLHFSASTLEGEALERLRQMVVNPGEGIVGNVVLIDQPLLVNDVRADPRYIGDDSITRAELAVPLRYADHVIGVLDIQSTEAGRFQRSDLFVARTLADQVAVAVKSARAFQAQREEAWTLNALLQVAENLSRATSLDTLLPAVVRLPPLLLGCDRCYCLIWDRPAASFTPLAAYGLPAADRATFVGCPIAEHDAPLLAEVVRTVVPLALDSAGGHGHLCAPIIERFGSASLLATPLWTRGAALGVLVLDYGPSPHQFTARDVILANGFAAQIAGALESALLAQEAAQAARLEEELRVARDIQRTLLPSRAPDLPGWDTAADWRSARMVGGDFFDYWYLPVPRPFDRNDDPSATDGFARQPLGFVIADVSDKGVPAALFMALARSLVRAAALDGSTPAAALTRANRWITRDTEAGMFVTVFYGIIEPHTGHMRYCCAGHNPPLLFRADGEVETLHTPGIALGVLENIALEEREVCIAPGDVVVCYTDGVTEAINAAEEPFGVERLSATVAAMRTGRAQSILEAITEALGRHAEGPLYDDVTLVIIKREDHD</sequence>
<dbReference type="InterPro" id="IPR036457">
    <property type="entry name" value="PPM-type-like_dom_sf"/>
</dbReference>
<feature type="transmembrane region" description="Helical" evidence="2">
    <location>
        <begin position="7"/>
        <end position="24"/>
    </location>
</feature>
<feature type="transmembrane region" description="Helical" evidence="2">
    <location>
        <begin position="137"/>
        <end position="155"/>
    </location>
</feature>
<keyword evidence="2" id="KW-1133">Transmembrane helix</keyword>
<dbReference type="SMART" id="SM00331">
    <property type="entry name" value="PP2C_SIG"/>
    <property type="match status" value="1"/>
</dbReference>
<reference evidence="4 5" key="1">
    <citation type="submission" date="2007-08" db="EMBL/GenBank/DDBJ databases">
        <title>Complete sequence of Roseiflexus castenholzii DSM 13941.</title>
        <authorList>
            <consortium name="US DOE Joint Genome Institute"/>
            <person name="Copeland A."/>
            <person name="Lucas S."/>
            <person name="Lapidus A."/>
            <person name="Barry K."/>
            <person name="Glavina del Rio T."/>
            <person name="Dalin E."/>
            <person name="Tice H."/>
            <person name="Pitluck S."/>
            <person name="Thompson L.S."/>
            <person name="Brettin T."/>
            <person name="Bruce D."/>
            <person name="Detter J.C."/>
            <person name="Han C."/>
            <person name="Tapia R."/>
            <person name="Schmutz J."/>
            <person name="Larimer F."/>
            <person name="Land M."/>
            <person name="Hauser L."/>
            <person name="Kyrpides N."/>
            <person name="Mikhailova N."/>
            <person name="Bryant D.A."/>
            <person name="Hanada S."/>
            <person name="Tsukatani Y."/>
            <person name="Richardson P."/>
        </authorList>
    </citation>
    <scope>NUCLEOTIDE SEQUENCE [LARGE SCALE GENOMIC DNA]</scope>
    <source>
        <strain evidence="5">DSM 13941 / HLO8</strain>
    </source>
</reference>
<dbReference type="EMBL" id="CP000804">
    <property type="protein sequence ID" value="ABU57293.1"/>
    <property type="molecule type" value="Genomic_DNA"/>
</dbReference>
<dbReference type="InterPro" id="IPR052016">
    <property type="entry name" value="Bact_Sigma-Reg"/>
</dbReference>
<evidence type="ECO:0000256" key="1">
    <source>
        <dbReference type="ARBA" id="ARBA00022801"/>
    </source>
</evidence>
<feature type="transmembrane region" description="Helical" evidence="2">
    <location>
        <begin position="79"/>
        <end position="97"/>
    </location>
</feature>
<feature type="transmembrane region" description="Helical" evidence="2">
    <location>
        <begin position="203"/>
        <end position="220"/>
    </location>
</feature>
<protein>
    <submittedName>
        <fullName evidence="4">Protein serine phosphatase with GAF(S) sensor(S)</fullName>
    </submittedName>
</protein>
<dbReference type="PANTHER" id="PTHR43156">
    <property type="entry name" value="STAGE II SPORULATION PROTEIN E-RELATED"/>
    <property type="match status" value="1"/>
</dbReference>
<organism evidence="4 5">
    <name type="scientific">Roseiflexus castenholzii (strain DSM 13941 / HLO8)</name>
    <dbReference type="NCBI Taxonomy" id="383372"/>
    <lineage>
        <taxon>Bacteria</taxon>
        <taxon>Bacillati</taxon>
        <taxon>Chloroflexota</taxon>
        <taxon>Chloroflexia</taxon>
        <taxon>Chloroflexales</taxon>
        <taxon>Roseiflexineae</taxon>
        <taxon>Roseiflexaceae</taxon>
        <taxon>Roseiflexus</taxon>
    </lineage>
</organism>
<dbReference type="Pfam" id="PF13185">
    <property type="entry name" value="GAF_2"/>
    <property type="match status" value="1"/>
</dbReference>
<dbReference type="Proteomes" id="UP000000263">
    <property type="component" value="Chromosome"/>
</dbReference>
<gene>
    <name evidence="4" type="ordered locus">Rcas_1196</name>
</gene>
<dbReference type="eggNOG" id="COG2203">
    <property type="taxonomic scope" value="Bacteria"/>
</dbReference>
<dbReference type="InterPro" id="IPR029016">
    <property type="entry name" value="GAF-like_dom_sf"/>
</dbReference>
<dbReference type="HOGENOM" id="CLU_300303_0_0_0"/>
<feature type="transmembrane region" description="Helical" evidence="2">
    <location>
        <begin position="109"/>
        <end position="131"/>
    </location>
</feature>
<dbReference type="InterPro" id="IPR003018">
    <property type="entry name" value="GAF"/>
</dbReference>
<dbReference type="Gene3D" id="3.30.450.40">
    <property type="match status" value="3"/>
</dbReference>
<feature type="transmembrane region" description="Helical" evidence="2">
    <location>
        <begin position="57"/>
        <end position="73"/>
    </location>
</feature>
<dbReference type="PROSITE" id="PS51746">
    <property type="entry name" value="PPM_2"/>
    <property type="match status" value="1"/>
</dbReference>
<dbReference type="Pfam" id="PF07228">
    <property type="entry name" value="SpoIIE"/>
    <property type="match status" value="1"/>
</dbReference>
<evidence type="ECO:0000259" key="3">
    <source>
        <dbReference type="PROSITE" id="PS51746"/>
    </source>
</evidence>
<keyword evidence="2" id="KW-0472">Membrane</keyword>
<feature type="domain" description="PPM-type phosphatase" evidence="3">
    <location>
        <begin position="800"/>
        <end position="1000"/>
    </location>
</feature>
<dbReference type="RefSeq" id="WP_012119723.1">
    <property type="nucleotide sequence ID" value="NC_009767.1"/>
</dbReference>
<dbReference type="Pfam" id="PF01590">
    <property type="entry name" value="GAF"/>
    <property type="match status" value="2"/>
</dbReference>
<dbReference type="Gene3D" id="3.60.40.10">
    <property type="entry name" value="PPM-type phosphatase domain"/>
    <property type="match status" value="1"/>
</dbReference>
<evidence type="ECO:0000313" key="5">
    <source>
        <dbReference type="Proteomes" id="UP000000263"/>
    </source>
</evidence>
<evidence type="ECO:0000256" key="2">
    <source>
        <dbReference type="SAM" id="Phobius"/>
    </source>
</evidence>
<keyword evidence="5" id="KW-1185">Reference proteome</keyword>
<dbReference type="AlphaFoldDB" id="A7NIJ3"/>